<dbReference type="InterPro" id="IPR036390">
    <property type="entry name" value="WH_DNA-bd_sf"/>
</dbReference>
<comment type="caution">
    <text evidence="5">The sequence shown here is derived from an EMBL/GenBank/DDBJ whole genome shotgun (WGS) entry which is preliminary data.</text>
</comment>
<proteinExistence type="predicted"/>
<accession>A0ABV7LYU1</accession>
<dbReference type="RefSeq" id="WP_019018879.1">
    <property type="nucleotide sequence ID" value="NZ_BMXD01000005.1"/>
</dbReference>
<dbReference type="Pfam" id="PF13545">
    <property type="entry name" value="HTH_Crp_2"/>
    <property type="match status" value="1"/>
</dbReference>
<dbReference type="PRINTS" id="PR00034">
    <property type="entry name" value="HTHCRP"/>
</dbReference>
<evidence type="ECO:0000256" key="1">
    <source>
        <dbReference type="ARBA" id="ARBA00023015"/>
    </source>
</evidence>
<dbReference type="InterPro" id="IPR050397">
    <property type="entry name" value="Env_Response_Regulators"/>
</dbReference>
<dbReference type="SMART" id="SM00419">
    <property type="entry name" value="HTH_CRP"/>
    <property type="match status" value="1"/>
</dbReference>
<dbReference type="InterPro" id="IPR000595">
    <property type="entry name" value="cNMP-bd_dom"/>
</dbReference>
<dbReference type="SUPFAM" id="SSF46785">
    <property type="entry name" value="Winged helix' DNA-binding domain"/>
    <property type="match status" value="1"/>
</dbReference>
<keyword evidence="2" id="KW-0238">DNA-binding</keyword>
<feature type="domain" description="HTH crp-type" evidence="4">
    <location>
        <begin position="150"/>
        <end position="223"/>
    </location>
</feature>
<keyword evidence="6" id="KW-1185">Reference proteome</keyword>
<protein>
    <submittedName>
        <fullName evidence="5">Helix-turn-helix domain-containing protein</fullName>
    </submittedName>
</protein>
<keyword evidence="1" id="KW-0805">Transcription regulation</keyword>
<dbReference type="Pfam" id="PF00027">
    <property type="entry name" value="cNMP_binding"/>
    <property type="match status" value="1"/>
</dbReference>
<evidence type="ECO:0000259" key="4">
    <source>
        <dbReference type="PROSITE" id="PS51063"/>
    </source>
</evidence>
<sequence length="233" mass="26683">MELVQVRTSPQSSQYPVSELSGFPASNALRSVFRALPVLRRKQVLVKQGELFQGLYIVHCGMLKQSYWDKECGHQITHFFLPGDVIGLDAIEGRRYLGKVTALETVSLVQIPFTRLEKFPGLQEDHRQLLCYLSRTMQRELTRMWHMMSQPSDVRLARFLLSMSAGFQAQGFSPYCFRLPMTRGEIANYLYMADETISRLIGRLQKMNVLSVQGREFCIQNMHGLNSIAETSP</sequence>
<reference evidence="6" key="1">
    <citation type="journal article" date="2019" name="Int. J. Syst. Evol. Microbiol.">
        <title>The Global Catalogue of Microorganisms (GCM) 10K type strain sequencing project: providing services to taxonomists for standard genome sequencing and annotation.</title>
        <authorList>
            <consortium name="The Broad Institute Genomics Platform"/>
            <consortium name="The Broad Institute Genome Sequencing Center for Infectious Disease"/>
            <person name="Wu L."/>
            <person name="Ma J."/>
        </authorList>
    </citation>
    <scope>NUCLEOTIDE SEQUENCE [LARGE SCALE GENOMIC DNA]</scope>
    <source>
        <strain evidence="6">KCTC 12847</strain>
    </source>
</reference>
<dbReference type="InterPro" id="IPR012318">
    <property type="entry name" value="HTH_CRP"/>
</dbReference>
<dbReference type="InterPro" id="IPR018490">
    <property type="entry name" value="cNMP-bd_dom_sf"/>
</dbReference>
<dbReference type="EMBL" id="JBHRUH010000011">
    <property type="protein sequence ID" value="MFC3291536.1"/>
    <property type="molecule type" value="Genomic_DNA"/>
</dbReference>
<dbReference type="Gene3D" id="1.10.10.10">
    <property type="entry name" value="Winged helix-like DNA-binding domain superfamily/Winged helix DNA-binding domain"/>
    <property type="match status" value="1"/>
</dbReference>
<dbReference type="PROSITE" id="PS51063">
    <property type="entry name" value="HTH_CRP_2"/>
    <property type="match status" value="1"/>
</dbReference>
<dbReference type="SMART" id="SM00100">
    <property type="entry name" value="cNMP"/>
    <property type="match status" value="1"/>
</dbReference>
<dbReference type="Gene3D" id="2.60.120.10">
    <property type="entry name" value="Jelly Rolls"/>
    <property type="match status" value="1"/>
</dbReference>
<keyword evidence="3" id="KW-0804">Transcription</keyword>
<dbReference type="Proteomes" id="UP001595640">
    <property type="component" value="Unassembled WGS sequence"/>
</dbReference>
<evidence type="ECO:0000313" key="6">
    <source>
        <dbReference type="Proteomes" id="UP001595640"/>
    </source>
</evidence>
<name>A0ABV7LYU1_9GAMM</name>
<evidence type="ECO:0000256" key="2">
    <source>
        <dbReference type="ARBA" id="ARBA00023125"/>
    </source>
</evidence>
<dbReference type="InterPro" id="IPR014710">
    <property type="entry name" value="RmlC-like_jellyroll"/>
</dbReference>
<dbReference type="CDD" id="cd00092">
    <property type="entry name" value="HTH_CRP"/>
    <property type="match status" value="1"/>
</dbReference>
<evidence type="ECO:0000256" key="3">
    <source>
        <dbReference type="ARBA" id="ARBA00023163"/>
    </source>
</evidence>
<organism evidence="5 6">
    <name type="scientific">Modicisalibacter luteus</name>
    <dbReference type="NCBI Taxonomy" id="453962"/>
    <lineage>
        <taxon>Bacteria</taxon>
        <taxon>Pseudomonadati</taxon>
        <taxon>Pseudomonadota</taxon>
        <taxon>Gammaproteobacteria</taxon>
        <taxon>Oceanospirillales</taxon>
        <taxon>Halomonadaceae</taxon>
        <taxon>Modicisalibacter</taxon>
    </lineage>
</organism>
<dbReference type="CDD" id="cd00038">
    <property type="entry name" value="CAP_ED"/>
    <property type="match status" value="1"/>
</dbReference>
<dbReference type="InterPro" id="IPR036388">
    <property type="entry name" value="WH-like_DNA-bd_sf"/>
</dbReference>
<evidence type="ECO:0000313" key="5">
    <source>
        <dbReference type="EMBL" id="MFC3291536.1"/>
    </source>
</evidence>
<dbReference type="PANTHER" id="PTHR24567">
    <property type="entry name" value="CRP FAMILY TRANSCRIPTIONAL REGULATORY PROTEIN"/>
    <property type="match status" value="1"/>
</dbReference>
<dbReference type="PANTHER" id="PTHR24567:SF75">
    <property type="entry name" value="FUMARATE AND NITRATE REDUCTION REGULATORY PROTEIN"/>
    <property type="match status" value="1"/>
</dbReference>
<gene>
    <name evidence="5" type="ORF">ACFOEI_05610</name>
</gene>
<dbReference type="SUPFAM" id="SSF51206">
    <property type="entry name" value="cAMP-binding domain-like"/>
    <property type="match status" value="1"/>
</dbReference>